<keyword evidence="2" id="KW-1185">Reference proteome</keyword>
<organism evidence="1 2">
    <name type="scientific">Flavobacterium psychrotolerans</name>
    <dbReference type="NCBI Taxonomy" id="2169410"/>
    <lineage>
        <taxon>Bacteria</taxon>
        <taxon>Pseudomonadati</taxon>
        <taxon>Bacteroidota</taxon>
        <taxon>Flavobacteriia</taxon>
        <taxon>Flavobacteriales</taxon>
        <taxon>Flavobacteriaceae</taxon>
        <taxon>Flavobacterium</taxon>
    </lineage>
</organism>
<dbReference type="RefSeq" id="WP_116725672.1">
    <property type="nucleotide sequence ID" value="NZ_QCZI01000018.1"/>
</dbReference>
<name>A0A2U1JGN2_9FLAO</name>
<dbReference type="AlphaFoldDB" id="A0A2U1JGN2"/>
<accession>A0A2U1JGN2</accession>
<proteinExistence type="predicted"/>
<protein>
    <submittedName>
        <fullName evidence="1">DUF2279 domain-containing protein</fullName>
    </submittedName>
</protein>
<evidence type="ECO:0000313" key="1">
    <source>
        <dbReference type="EMBL" id="PWA04164.1"/>
    </source>
</evidence>
<dbReference type="OrthoDB" id="9803535at2"/>
<dbReference type="EMBL" id="QCZI01000018">
    <property type="protein sequence ID" value="PWA04164.1"/>
    <property type="molecule type" value="Genomic_DNA"/>
</dbReference>
<dbReference type="InterPro" id="IPR018736">
    <property type="entry name" value="DUF2279_periplasmic_lipo"/>
</dbReference>
<dbReference type="Proteomes" id="UP000245449">
    <property type="component" value="Unassembled WGS sequence"/>
</dbReference>
<sequence length="297" mass="33551">MNTFNKILFLFALTIFSFNISWGQSEINLLLRPSDSLNIARRNAVVVAESAFYVAGMIQMNKPLTSDHFNAKFHFVSDNVSCLQMDKANHIFVSYQIGNLFSNALQWSGVSKKNQLIYGAGMGFVFLNSIELADGFSKKGASYGDVIANSIGTSLFVSQELLWKEQRIIPKWSCGTSGFVCANPEKTKSQLMGTLDKETIWLSVNLHSFFKASKIPKWMNLAIGYGTEGVDYRPRILGTKQVKFHQYYFSFDADLTKIDTKSHFLKTVFSVVNVVKIPAPTFEINEKGDSKIYFFYF</sequence>
<evidence type="ECO:0000313" key="2">
    <source>
        <dbReference type="Proteomes" id="UP000245449"/>
    </source>
</evidence>
<comment type="caution">
    <text evidence="1">The sequence shown here is derived from an EMBL/GenBank/DDBJ whole genome shotgun (WGS) entry which is preliminary data.</text>
</comment>
<gene>
    <name evidence="1" type="ORF">DB895_12345</name>
</gene>
<reference evidence="1 2" key="1">
    <citation type="submission" date="2018-04" db="EMBL/GenBank/DDBJ databases">
        <title>Flavobacterium sp. nov., isolated from glacier ice.</title>
        <authorList>
            <person name="Liu Q."/>
            <person name="Xin Y.-H."/>
        </authorList>
    </citation>
    <scope>NUCLEOTIDE SEQUENCE [LARGE SCALE GENOMIC DNA]</scope>
    <source>
        <strain evidence="1 2">RB1R5</strain>
    </source>
</reference>
<dbReference type="Pfam" id="PF10043">
    <property type="entry name" value="DUF2279"/>
    <property type="match status" value="1"/>
</dbReference>